<feature type="compositionally biased region" description="Basic and acidic residues" evidence="1">
    <location>
        <begin position="147"/>
        <end position="156"/>
    </location>
</feature>
<reference evidence="2 3" key="1">
    <citation type="submission" date="2018-10" db="EMBL/GenBank/DDBJ databases">
        <title>Fifty Aureobasidium pullulans genomes reveal a recombining polyextremotolerant generalist.</title>
        <authorList>
            <person name="Gostincar C."/>
            <person name="Turk M."/>
            <person name="Zajc J."/>
            <person name="Gunde-Cimerman N."/>
        </authorList>
    </citation>
    <scope>NUCLEOTIDE SEQUENCE [LARGE SCALE GENOMIC DNA]</scope>
    <source>
        <strain evidence="2 3">EXF-6604</strain>
    </source>
</reference>
<protein>
    <submittedName>
        <fullName evidence="2">Uncharacterized protein</fullName>
    </submittedName>
</protein>
<dbReference type="EMBL" id="QZBD01000796">
    <property type="protein sequence ID" value="THY05459.1"/>
    <property type="molecule type" value="Genomic_DNA"/>
</dbReference>
<feature type="compositionally biased region" description="Basic and acidic residues" evidence="1">
    <location>
        <begin position="124"/>
        <end position="133"/>
    </location>
</feature>
<feature type="region of interest" description="Disordered" evidence="1">
    <location>
        <begin position="1"/>
        <end position="36"/>
    </location>
</feature>
<accession>A0A4S9JUI0</accession>
<evidence type="ECO:0000313" key="3">
    <source>
        <dbReference type="Proteomes" id="UP000306584"/>
    </source>
</evidence>
<feature type="compositionally biased region" description="Basic and acidic residues" evidence="1">
    <location>
        <begin position="1"/>
        <end position="11"/>
    </location>
</feature>
<feature type="region of interest" description="Disordered" evidence="1">
    <location>
        <begin position="124"/>
        <end position="156"/>
    </location>
</feature>
<proteinExistence type="predicted"/>
<evidence type="ECO:0000313" key="2">
    <source>
        <dbReference type="EMBL" id="THY05459.1"/>
    </source>
</evidence>
<feature type="non-terminal residue" evidence="2">
    <location>
        <position position="1"/>
    </location>
</feature>
<evidence type="ECO:0000256" key="1">
    <source>
        <dbReference type="SAM" id="MobiDB-lite"/>
    </source>
</evidence>
<feature type="compositionally biased region" description="Low complexity" evidence="1">
    <location>
        <begin position="21"/>
        <end position="30"/>
    </location>
</feature>
<organism evidence="2 3">
    <name type="scientific">Aureobasidium pullulans</name>
    <name type="common">Black yeast</name>
    <name type="synonym">Pullularia pullulans</name>
    <dbReference type="NCBI Taxonomy" id="5580"/>
    <lineage>
        <taxon>Eukaryota</taxon>
        <taxon>Fungi</taxon>
        <taxon>Dikarya</taxon>
        <taxon>Ascomycota</taxon>
        <taxon>Pezizomycotina</taxon>
        <taxon>Dothideomycetes</taxon>
        <taxon>Dothideomycetidae</taxon>
        <taxon>Dothideales</taxon>
        <taxon>Saccotheciaceae</taxon>
        <taxon>Aureobasidium</taxon>
    </lineage>
</organism>
<name>A0A4S9JUI0_AURPU</name>
<gene>
    <name evidence="2" type="ORF">D6D01_10000</name>
</gene>
<comment type="caution">
    <text evidence="2">The sequence shown here is derived from an EMBL/GenBank/DDBJ whole genome shotgun (WGS) entry which is preliminary data.</text>
</comment>
<dbReference type="Proteomes" id="UP000306584">
    <property type="component" value="Unassembled WGS sequence"/>
</dbReference>
<sequence length="156" mass="17761">PNHHASEERRHPWGSPARAGNQQPPNQSEPLLPPPFTAKTLEIDLSRISSDRTASVDEKLELTHWVATKAIDALSSKTVELSQQHVKYQTSEHNYKALQDKKGIRKVPPKRGYHLVEADDIVKTQRAWEKEKQTPPPPPQTLRSRMKGRDTNPRSK</sequence>
<dbReference type="AlphaFoldDB" id="A0A4S9JUI0"/>